<proteinExistence type="predicted"/>
<accession>A0A2I0QYQ5</accession>
<keyword evidence="1" id="KW-0732">Signal</keyword>
<dbReference type="SUPFAM" id="SSF69318">
    <property type="entry name" value="Integrin alpha N-terminal domain"/>
    <property type="match status" value="1"/>
</dbReference>
<evidence type="ECO:0000313" key="2">
    <source>
        <dbReference type="EMBL" id="PKR79448.1"/>
    </source>
</evidence>
<organism evidence="2 3">
    <name type="scientific">Brumimicrobium salinarum</name>
    <dbReference type="NCBI Taxonomy" id="2058658"/>
    <lineage>
        <taxon>Bacteria</taxon>
        <taxon>Pseudomonadati</taxon>
        <taxon>Bacteroidota</taxon>
        <taxon>Flavobacteriia</taxon>
        <taxon>Flavobacteriales</taxon>
        <taxon>Crocinitomicaceae</taxon>
        <taxon>Brumimicrobium</taxon>
    </lineage>
</organism>
<feature type="non-terminal residue" evidence="2">
    <location>
        <position position="422"/>
    </location>
</feature>
<dbReference type="InterPro" id="IPR013517">
    <property type="entry name" value="FG-GAP"/>
</dbReference>
<dbReference type="EMBL" id="PJNI01000048">
    <property type="protein sequence ID" value="PKR79448.1"/>
    <property type="molecule type" value="Genomic_DNA"/>
</dbReference>
<protein>
    <recommendedName>
        <fullName evidence="4">VCBS repeat-containing protein</fullName>
    </recommendedName>
</protein>
<dbReference type="RefSeq" id="WP_101335843.1">
    <property type="nucleotide sequence ID" value="NZ_PJNI01000048.1"/>
</dbReference>
<dbReference type="Proteomes" id="UP000236654">
    <property type="component" value="Unassembled WGS sequence"/>
</dbReference>
<dbReference type="PANTHER" id="PTHR44103:SF1">
    <property type="entry name" value="PROPROTEIN CONVERTASE P"/>
    <property type="match status" value="1"/>
</dbReference>
<dbReference type="PANTHER" id="PTHR44103">
    <property type="entry name" value="PROPROTEIN CONVERTASE P"/>
    <property type="match status" value="1"/>
</dbReference>
<dbReference type="Gene3D" id="2.130.10.130">
    <property type="entry name" value="Integrin alpha, N-terminal"/>
    <property type="match status" value="2"/>
</dbReference>
<evidence type="ECO:0008006" key="4">
    <source>
        <dbReference type="Google" id="ProtNLM"/>
    </source>
</evidence>
<dbReference type="InterPro" id="IPR028994">
    <property type="entry name" value="Integrin_alpha_N"/>
</dbReference>
<reference evidence="2 3" key="1">
    <citation type="submission" date="2017-12" db="EMBL/GenBank/DDBJ databases">
        <title>The draft genome sequence of Brumimicrobium saltpan LHR20.</title>
        <authorList>
            <person name="Do Z.-J."/>
            <person name="Luo H.-R."/>
        </authorList>
    </citation>
    <scope>NUCLEOTIDE SEQUENCE [LARGE SCALE GENOMIC DNA]</scope>
    <source>
        <strain evidence="2 3">LHR20</strain>
    </source>
</reference>
<sequence length="422" mass="45315">MKNLYLFFAATILTFTANTQNFNEVNPSPFVDIGRGKSVMADVDNDGHLDIIIAGNSYENSTQTDTVIVYRNDGTGNYTEITGNSFLGVYRPAFDIADIDDDGDIDILITGANNGSLTAKLYINDGTGIFTEVVTTIFEAVENGTVNFADVDNDGDQDVLLTGRNNNATSISKLYINNGSGNFTENTGSPFTGVRNGVVEFADINGNGSLDLLINGELYINDGNGNFSLQTPANLTYFGYGDAAFEDIDNDGDLDLIITGSMPNQIQPIYTKLYLNDGTGVFTEITGTLFTNLRYSSVDFIDFNGDSYPDLLIGGVDTNGDKHATFFINDGSGNFTIAPQQPIEAFSNGSLSIGDVDGDLDKDVLITGLYEKPSVFGGTVTARITRLYKLCNLELDQPTLNPISAICSLDEPQAPTATDNCS</sequence>
<evidence type="ECO:0000256" key="1">
    <source>
        <dbReference type="ARBA" id="ARBA00022729"/>
    </source>
</evidence>
<keyword evidence="3" id="KW-1185">Reference proteome</keyword>
<comment type="caution">
    <text evidence="2">The sequence shown here is derived from an EMBL/GenBank/DDBJ whole genome shotgun (WGS) entry which is preliminary data.</text>
</comment>
<dbReference type="OrthoDB" id="9816120at2"/>
<dbReference type="AlphaFoldDB" id="A0A2I0QYQ5"/>
<name>A0A2I0QYQ5_9FLAO</name>
<gene>
    <name evidence="2" type="ORF">CW751_15065</name>
</gene>
<evidence type="ECO:0000313" key="3">
    <source>
        <dbReference type="Proteomes" id="UP000236654"/>
    </source>
</evidence>
<dbReference type="Pfam" id="PF13517">
    <property type="entry name" value="FG-GAP_3"/>
    <property type="match status" value="3"/>
</dbReference>